<feature type="signal peptide" evidence="1">
    <location>
        <begin position="1"/>
        <end position="24"/>
    </location>
</feature>
<evidence type="ECO:0000313" key="2">
    <source>
        <dbReference type="EMBL" id="SDZ60279.1"/>
    </source>
</evidence>
<gene>
    <name evidence="2" type="ORF">SAMN05421547_14215</name>
</gene>
<dbReference type="EMBL" id="FNPE01000042">
    <property type="protein sequence ID" value="SDZ60279.1"/>
    <property type="molecule type" value="Genomic_DNA"/>
</dbReference>
<dbReference type="GeneID" id="94691463"/>
<proteinExistence type="predicted"/>
<sequence>MTAVQNLRAITVLAACALAQAASAACYSVYTPEQELIYRSNRPPVDLTLPLHQTVDKIERGATMVFTLDEFNCLTEVNLLAEREQLARARQERQRDLGRSSTPRS</sequence>
<feature type="chain" id="PRO_5010360751" description="Beta-barrel assembly machine subunit BamE" evidence="1">
    <location>
        <begin position="25"/>
        <end position="105"/>
    </location>
</feature>
<protein>
    <recommendedName>
        <fullName evidence="4">Beta-barrel assembly machine subunit BamE</fullName>
    </recommendedName>
</protein>
<keyword evidence="1" id="KW-0732">Signal</keyword>
<organism evidence="2 3">
    <name type="scientific">Delftia lacustris</name>
    <dbReference type="NCBI Taxonomy" id="558537"/>
    <lineage>
        <taxon>Bacteria</taxon>
        <taxon>Pseudomonadati</taxon>
        <taxon>Pseudomonadota</taxon>
        <taxon>Betaproteobacteria</taxon>
        <taxon>Burkholderiales</taxon>
        <taxon>Comamonadaceae</taxon>
        <taxon>Delftia</taxon>
    </lineage>
</organism>
<reference evidence="2 3" key="1">
    <citation type="submission" date="2016-10" db="EMBL/GenBank/DDBJ databases">
        <authorList>
            <person name="de Groot N.N."/>
        </authorList>
    </citation>
    <scope>NUCLEOTIDE SEQUENCE [LARGE SCALE GENOMIC DNA]</scope>
    <source>
        <strain evidence="2 3">LMG 24775</strain>
    </source>
</reference>
<evidence type="ECO:0000313" key="3">
    <source>
        <dbReference type="Proteomes" id="UP000183417"/>
    </source>
</evidence>
<evidence type="ECO:0008006" key="4">
    <source>
        <dbReference type="Google" id="ProtNLM"/>
    </source>
</evidence>
<evidence type="ECO:0000256" key="1">
    <source>
        <dbReference type="SAM" id="SignalP"/>
    </source>
</evidence>
<accession>A0A1H3UF35</accession>
<dbReference type="Proteomes" id="UP000183417">
    <property type="component" value="Unassembled WGS sequence"/>
</dbReference>
<dbReference type="RefSeq" id="WP_017405967.1">
    <property type="nucleotide sequence ID" value="NZ_AP025556.1"/>
</dbReference>
<name>A0A1H3UF35_9BURK</name>
<dbReference type="AlphaFoldDB" id="A0A1H3UF35"/>